<comment type="catalytic activity">
    <reaction evidence="1">
        <text>an L-aminoacyl-L-amino acid + H2O = 2 an L-alpha-amino acid</text>
        <dbReference type="Rhea" id="RHEA:48940"/>
        <dbReference type="ChEBI" id="CHEBI:15377"/>
        <dbReference type="ChEBI" id="CHEBI:59869"/>
        <dbReference type="ChEBI" id="CHEBI:77460"/>
        <dbReference type="EC" id="3.4.13.19"/>
    </reaction>
</comment>
<evidence type="ECO:0000256" key="3">
    <source>
        <dbReference type="ARBA" id="ARBA00013110"/>
    </source>
</evidence>
<keyword evidence="6" id="KW-0224">Dipeptidase</keyword>
<dbReference type="GO" id="GO:0006508">
    <property type="term" value="P:proteolysis"/>
    <property type="evidence" value="ECO:0007669"/>
    <property type="project" value="UniProtKB-KW"/>
</dbReference>
<dbReference type="AlphaFoldDB" id="A0A2P6TJY7"/>
<dbReference type="Pfam" id="PF03577">
    <property type="entry name" value="Peptidase_C69"/>
    <property type="match status" value="1"/>
</dbReference>
<comment type="similarity">
    <text evidence="2">Belongs to the peptidase C69 family. Secernin subfamily.</text>
</comment>
<reference evidence="7 8" key="1">
    <citation type="journal article" date="2018" name="Plant J.">
        <title>Genome sequences of Chlorella sorokiniana UTEX 1602 and Micractinium conductrix SAG 241.80: implications to maltose excretion by a green alga.</title>
        <authorList>
            <person name="Arriola M.B."/>
            <person name="Velmurugan N."/>
            <person name="Zhang Y."/>
            <person name="Plunkett M.H."/>
            <person name="Hondzo H."/>
            <person name="Barney B.M."/>
        </authorList>
    </citation>
    <scope>NUCLEOTIDE SEQUENCE [LARGE SCALE GENOMIC DNA]</scope>
    <source>
        <strain evidence="8">UTEX 1602</strain>
    </source>
</reference>
<evidence type="ECO:0000313" key="8">
    <source>
        <dbReference type="Proteomes" id="UP000239899"/>
    </source>
</evidence>
<proteinExistence type="inferred from homology"/>
<evidence type="ECO:0000256" key="6">
    <source>
        <dbReference type="ARBA" id="ARBA00022997"/>
    </source>
</evidence>
<dbReference type="InterPro" id="IPR036770">
    <property type="entry name" value="Ankyrin_rpt-contain_sf"/>
</dbReference>
<dbReference type="OrthoDB" id="5175656at2759"/>
<dbReference type="NCBIfam" id="NF033678">
    <property type="entry name" value="C69_fam_dipept"/>
    <property type="match status" value="1"/>
</dbReference>
<dbReference type="PANTHER" id="PTHR12994:SF17">
    <property type="entry name" value="LD30995P"/>
    <property type="match status" value="1"/>
</dbReference>
<dbReference type="SUPFAM" id="SSF48403">
    <property type="entry name" value="Ankyrin repeat"/>
    <property type="match status" value="1"/>
</dbReference>
<keyword evidence="4" id="KW-0645">Protease</keyword>
<keyword evidence="5" id="KW-0378">Hydrolase</keyword>
<protein>
    <recommendedName>
        <fullName evidence="3">membrane dipeptidase</fullName>
        <ecNumber evidence="3">3.4.13.19</ecNumber>
    </recommendedName>
</protein>
<dbReference type="EC" id="3.4.13.19" evidence="3"/>
<dbReference type="STRING" id="3076.A0A2P6TJY7"/>
<name>A0A2P6TJY7_CHLSO</name>
<evidence type="ECO:0000256" key="1">
    <source>
        <dbReference type="ARBA" id="ARBA00001670"/>
    </source>
</evidence>
<dbReference type="GO" id="GO:0070004">
    <property type="term" value="F:cysteine-type exopeptidase activity"/>
    <property type="evidence" value="ECO:0007669"/>
    <property type="project" value="InterPro"/>
</dbReference>
<gene>
    <name evidence="7" type="ORF">C2E21_6791</name>
</gene>
<dbReference type="PANTHER" id="PTHR12994">
    <property type="entry name" value="SECERNIN"/>
    <property type="match status" value="1"/>
</dbReference>
<dbReference type="Gene3D" id="1.25.40.20">
    <property type="entry name" value="Ankyrin repeat-containing domain"/>
    <property type="match status" value="1"/>
</dbReference>
<dbReference type="GO" id="GO:0016805">
    <property type="term" value="F:dipeptidase activity"/>
    <property type="evidence" value="ECO:0007669"/>
    <property type="project" value="UniProtKB-KW"/>
</dbReference>
<dbReference type="InterPro" id="IPR005322">
    <property type="entry name" value="Peptidase_C69"/>
</dbReference>
<dbReference type="EMBL" id="LHPG02000013">
    <property type="protein sequence ID" value="PRW44358.1"/>
    <property type="molecule type" value="Genomic_DNA"/>
</dbReference>
<evidence type="ECO:0000256" key="4">
    <source>
        <dbReference type="ARBA" id="ARBA00022670"/>
    </source>
</evidence>
<evidence type="ECO:0000256" key="5">
    <source>
        <dbReference type="ARBA" id="ARBA00022801"/>
    </source>
</evidence>
<dbReference type="Proteomes" id="UP000239899">
    <property type="component" value="Unassembled WGS sequence"/>
</dbReference>
<sequence>MPSSRRGGPPGPDQHLLFTALLARNCSHAAQLLLGSQAQQLSHEGPAGFSSLHAAVLGGCSGQLLALVAAGADLNGALGASASATSLLSEPPDSPAGQLAEFLDSRGGARLDWRRVGSALSQGNTPLAVAAGGSALGPLRKLLHSTLALDLAARDSSGRTLLAVAAASPAAASAVPLLHAAGAPLTSDALMEHVQGLSPAAVKALLACGSPTIDTSKPDLVVQGQHGFSCAIHRALNAADRLLQDLPDSRGGRAEARRVEARALHVVDTLAADFRPTVYEGVSARLLEGLGLPTEPCRLDPFDVHSNLPEWLVYNLYAHPARDTPLFFRSNDNNMSITLPAPGLAYIAVPTSTSLTAASPDPTFEEVGINSAGVALSSTETIFSSDSALAADPLNLESGVLEDNIASILLPQMMSARQGVELLGQYIQQLGSAEGFGIQFADANEAWYLESVAGHQWIAHRIPDDSFFVSANQGRLQEADLSDTDNVLSSPGLMEFAEEHGLFNSSDDKPFNTFVAFMRNSTEQPDDPIYNWPRVCALQNELGDAGWTAESCAASRGLQPAFVQPSSPLQLADVFEALRNHYQGTPNDAYELRDPKDKWRPVAVLRTAMAHVTRMRAPEEGLPDGLSAINYIAMSMPALAPFVPIYKGLPEEALPLEMTNATANPDPVSLFWRARRLQVLIMQNWPVLAPEAQAGIRQWEADVEERLRPEMERRYKKAVDDGDQEGADAELAEWTADVAASAGDLLDSLAEAAASKLGMNALPDLAQTQSMLFNTGRALLLVALLAAAAARATAVSAAMAQAIDAQDSAAVAAAVASDGVETSAQALLQALLDGKSAQAVSVVAQAAATEPRILDAFTEAIAQVIATDQKAAADAFFAVQRQQLAGGGLPSPTSPLASAVVRGIAKAIAQGNGSEVAEDVARFEGTPAVALVFVQALQQAICDSPDAAAPAISTAITSPDTTPAASGGAAKAVAQAWSACCAAAAQAVSKAAEQNMGAFPQAFAKALATVKPARVPECFTAAVPEAVSTVLAGAGAGGGQDGQQGGGR</sequence>
<evidence type="ECO:0000256" key="2">
    <source>
        <dbReference type="ARBA" id="ARBA00005705"/>
    </source>
</evidence>
<comment type="caution">
    <text evidence="7">The sequence shown here is derived from an EMBL/GenBank/DDBJ whole genome shotgun (WGS) entry which is preliminary data.</text>
</comment>
<dbReference type="InterPro" id="IPR047804">
    <property type="entry name" value="C69_dipept_A-like"/>
</dbReference>
<accession>A0A2P6TJY7</accession>
<dbReference type="Gene3D" id="3.60.60.10">
    <property type="entry name" value="Penicillin V Acylase, Chain A"/>
    <property type="match status" value="1"/>
</dbReference>
<keyword evidence="8" id="KW-1185">Reference proteome</keyword>
<evidence type="ECO:0000313" key="7">
    <source>
        <dbReference type="EMBL" id="PRW44358.1"/>
    </source>
</evidence>
<organism evidence="7 8">
    <name type="scientific">Chlorella sorokiniana</name>
    <name type="common">Freshwater green alga</name>
    <dbReference type="NCBI Taxonomy" id="3076"/>
    <lineage>
        <taxon>Eukaryota</taxon>
        <taxon>Viridiplantae</taxon>
        <taxon>Chlorophyta</taxon>
        <taxon>core chlorophytes</taxon>
        <taxon>Trebouxiophyceae</taxon>
        <taxon>Chlorellales</taxon>
        <taxon>Chlorellaceae</taxon>
        <taxon>Chlorella clade</taxon>
        <taxon>Chlorella</taxon>
    </lineage>
</organism>